<name>J9BWG2_9ZZZZ</name>
<organism evidence="2">
    <name type="scientific">gut metagenome</name>
    <dbReference type="NCBI Taxonomy" id="749906"/>
    <lineage>
        <taxon>unclassified sequences</taxon>
        <taxon>metagenomes</taxon>
        <taxon>organismal metagenomes</taxon>
    </lineage>
</organism>
<proteinExistence type="predicted"/>
<sequence length="89" mass="10569">MTANRYREEDTNGQLRIPRSHQGRLRQGHRARGRSPRQGVRRHQGPDPLGWRLRPRHRPARPRRGGSRGTGRRLRRARRRRAQPPPLPR</sequence>
<comment type="caution">
    <text evidence="2">The sequence shown here is derived from an EMBL/GenBank/DDBJ whole genome shotgun (WGS) entry which is preliminary data.</text>
</comment>
<feature type="compositionally biased region" description="Basic residues" evidence="1">
    <location>
        <begin position="18"/>
        <end position="43"/>
    </location>
</feature>
<accession>J9BWG2</accession>
<evidence type="ECO:0000313" key="2">
    <source>
        <dbReference type="EMBL" id="EJW91910.1"/>
    </source>
</evidence>
<feature type="compositionally biased region" description="Basic and acidic residues" evidence="1">
    <location>
        <begin position="1"/>
        <end position="10"/>
    </location>
</feature>
<feature type="compositionally biased region" description="Basic residues" evidence="1">
    <location>
        <begin position="53"/>
        <end position="82"/>
    </location>
</feature>
<feature type="region of interest" description="Disordered" evidence="1">
    <location>
        <begin position="1"/>
        <end position="89"/>
    </location>
</feature>
<dbReference type="AlphaFoldDB" id="J9BWG2"/>
<evidence type="ECO:0000256" key="1">
    <source>
        <dbReference type="SAM" id="MobiDB-lite"/>
    </source>
</evidence>
<protein>
    <submittedName>
        <fullName evidence="2">Uncharacterized protein</fullName>
    </submittedName>
</protein>
<reference evidence="2" key="1">
    <citation type="journal article" date="2012" name="PLoS ONE">
        <title>Gene sets for utilization of primary and secondary nutrition supplies in the distal gut of endangered iberian lynx.</title>
        <authorList>
            <person name="Alcaide M."/>
            <person name="Messina E."/>
            <person name="Richter M."/>
            <person name="Bargiela R."/>
            <person name="Peplies J."/>
            <person name="Huws S.A."/>
            <person name="Newbold C.J."/>
            <person name="Golyshin P.N."/>
            <person name="Simon M.A."/>
            <person name="Lopez G."/>
            <person name="Yakimov M.M."/>
            <person name="Ferrer M."/>
        </authorList>
    </citation>
    <scope>NUCLEOTIDE SEQUENCE</scope>
</reference>
<dbReference type="EMBL" id="AMCI01007868">
    <property type="protein sequence ID" value="EJW91910.1"/>
    <property type="molecule type" value="Genomic_DNA"/>
</dbReference>
<gene>
    <name evidence="2" type="ORF">EVA_19983</name>
</gene>